<accession>A0ABR1F4D0</accession>
<proteinExistence type="predicted"/>
<dbReference type="EMBL" id="JBBJBU010000007">
    <property type="protein sequence ID" value="KAK7204712.1"/>
    <property type="molecule type" value="Genomic_DNA"/>
</dbReference>
<sequence length="344" mass="38681">MAYQVYSNLRLSRFLHAASECAHTIVLLEAIVERAETDADYIADFSVEKRDRLCRLLRTRRYSISIAFSQILRVWQTSSSSSSGTTLKPQTNAAIHPRATFDYIFESCQAVYKSSGLSPDLLDQYLNLIFVRNSPFLLVDCSRGCYMNTTPRRSGKIKIKAGQPSTAKSRRRMLIFPACAASSKYSSHPPFTHKALAPDDSSSSNPEIPLILSDSSLCAFWHARTLLFSAAIYLRLANLEPAMCRLGDSVRLLKSVLVSFDNTAIPEPIPPASVRSSDVKEVYELLDRLLFEIELGRACIGGEVIDRDVIVDTYVKANSLFFHCQKAYIARLRVHNLDRLDRKQ</sequence>
<reference evidence="1 2" key="1">
    <citation type="submission" date="2024-03" db="EMBL/GenBank/DDBJ databases">
        <title>Genome-scale model development and genomic sequencing of the oleaginous clade Lipomyces.</title>
        <authorList>
            <consortium name="Lawrence Berkeley National Laboratory"/>
            <person name="Czajka J.J."/>
            <person name="Han Y."/>
            <person name="Kim J."/>
            <person name="Mondo S.J."/>
            <person name="Hofstad B.A."/>
            <person name="Robles A."/>
            <person name="Haridas S."/>
            <person name="Riley R."/>
            <person name="LaButti K."/>
            <person name="Pangilinan J."/>
            <person name="Andreopoulos W."/>
            <person name="Lipzen A."/>
            <person name="Yan J."/>
            <person name="Wang M."/>
            <person name="Ng V."/>
            <person name="Grigoriev I.V."/>
            <person name="Spatafora J.W."/>
            <person name="Magnuson J.K."/>
            <person name="Baker S.E."/>
            <person name="Pomraning K.R."/>
        </authorList>
    </citation>
    <scope>NUCLEOTIDE SEQUENCE [LARGE SCALE GENOMIC DNA]</scope>
    <source>
        <strain evidence="1 2">Phaff 52-87</strain>
    </source>
</reference>
<protein>
    <submittedName>
        <fullName evidence="1">Uncharacterized protein</fullName>
    </submittedName>
</protein>
<dbReference type="RefSeq" id="XP_064767745.1">
    <property type="nucleotide sequence ID" value="XM_064909946.1"/>
</dbReference>
<dbReference type="GeneID" id="90035458"/>
<gene>
    <name evidence="1" type="ORF">BZA70DRAFT_181388</name>
</gene>
<name>A0ABR1F4D0_9ASCO</name>
<comment type="caution">
    <text evidence="1">The sequence shown here is derived from an EMBL/GenBank/DDBJ whole genome shotgun (WGS) entry which is preliminary data.</text>
</comment>
<evidence type="ECO:0000313" key="1">
    <source>
        <dbReference type="EMBL" id="KAK7204712.1"/>
    </source>
</evidence>
<dbReference type="Proteomes" id="UP001498771">
    <property type="component" value="Unassembled WGS sequence"/>
</dbReference>
<organism evidence="1 2">
    <name type="scientific">Myxozyma melibiosi</name>
    <dbReference type="NCBI Taxonomy" id="54550"/>
    <lineage>
        <taxon>Eukaryota</taxon>
        <taxon>Fungi</taxon>
        <taxon>Dikarya</taxon>
        <taxon>Ascomycota</taxon>
        <taxon>Saccharomycotina</taxon>
        <taxon>Lipomycetes</taxon>
        <taxon>Lipomycetales</taxon>
        <taxon>Lipomycetaceae</taxon>
        <taxon>Myxozyma</taxon>
    </lineage>
</organism>
<evidence type="ECO:0000313" key="2">
    <source>
        <dbReference type="Proteomes" id="UP001498771"/>
    </source>
</evidence>
<keyword evidence="2" id="KW-1185">Reference proteome</keyword>